<feature type="transmembrane region" description="Helical" evidence="1">
    <location>
        <begin position="113"/>
        <end position="130"/>
    </location>
</feature>
<reference evidence="3" key="1">
    <citation type="submission" date="2016-11" db="EMBL/GenBank/DDBJ databases">
        <authorList>
            <person name="Varghese N."/>
            <person name="Submissions S."/>
        </authorList>
    </citation>
    <scope>NUCLEOTIDE SEQUENCE [LARGE SCALE GENOMIC DNA]</scope>
    <source>
        <strain evidence="3">DSM 26899</strain>
    </source>
</reference>
<accession>A0A1M7EV58</accession>
<dbReference type="AlphaFoldDB" id="A0A1M7EV58"/>
<gene>
    <name evidence="2" type="ORF">SAMN05444267_102941</name>
</gene>
<proteinExistence type="predicted"/>
<dbReference type="OrthoDB" id="9845374at2"/>
<sequence length="145" mass="16805">MNFFQFTILLIAIVSIIYSWKKNRLVANFLLGILILIGLSSLDFLDFQGEIGILTACFMMFSYLGFSFTYVIYAANKNSDYHITYSCSFLVIFISVCFFCIDSGKYYEYKFGEALRIIVSFFPLYILTLIEDRKIKQHTSSNKNS</sequence>
<keyword evidence="3" id="KW-1185">Reference proteome</keyword>
<protein>
    <submittedName>
        <fullName evidence="2">Uncharacterized protein</fullName>
    </submittedName>
</protein>
<evidence type="ECO:0000313" key="3">
    <source>
        <dbReference type="Proteomes" id="UP000184364"/>
    </source>
</evidence>
<evidence type="ECO:0000256" key="1">
    <source>
        <dbReference type="SAM" id="Phobius"/>
    </source>
</evidence>
<feature type="transmembrane region" description="Helical" evidence="1">
    <location>
        <begin position="29"/>
        <end position="45"/>
    </location>
</feature>
<feature type="transmembrane region" description="Helical" evidence="1">
    <location>
        <begin position="52"/>
        <end position="75"/>
    </location>
</feature>
<organism evidence="2 3">
    <name type="scientific">Chryseobacterium polytrichastri</name>
    <dbReference type="NCBI Taxonomy" id="1302687"/>
    <lineage>
        <taxon>Bacteria</taxon>
        <taxon>Pseudomonadati</taxon>
        <taxon>Bacteroidota</taxon>
        <taxon>Flavobacteriia</taxon>
        <taxon>Flavobacteriales</taxon>
        <taxon>Weeksellaceae</taxon>
        <taxon>Chryseobacterium group</taxon>
        <taxon>Chryseobacterium</taxon>
    </lineage>
</organism>
<dbReference type="STRING" id="1302687.SAMN05444267_102941"/>
<feature type="transmembrane region" description="Helical" evidence="1">
    <location>
        <begin position="81"/>
        <end position="101"/>
    </location>
</feature>
<keyword evidence="1" id="KW-0812">Transmembrane</keyword>
<name>A0A1M7EV58_9FLAO</name>
<dbReference type="EMBL" id="FRAV01000029">
    <property type="protein sequence ID" value="SHL95487.1"/>
    <property type="molecule type" value="Genomic_DNA"/>
</dbReference>
<keyword evidence="1" id="KW-1133">Transmembrane helix</keyword>
<dbReference type="RefSeq" id="WP_073295155.1">
    <property type="nucleotide sequence ID" value="NZ_FRAV01000029.1"/>
</dbReference>
<evidence type="ECO:0000313" key="2">
    <source>
        <dbReference type="EMBL" id="SHL95487.1"/>
    </source>
</evidence>
<dbReference type="Proteomes" id="UP000184364">
    <property type="component" value="Unassembled WGS sequence"/>
</dbReference>
<keyword evidence="1" id="KW-0472">Membrane</keyword>